<organism evidence="2 3">
    <name type="scientific">Pseudomonas syringae pv. pisi</name>
    <dbReference type="NCBI Taxonomy" id="59510"/>
    <lineage>
        <taxon>Bacteria</taxon>
        <taxon>Pseudomonadati</taxon>
        <taxon>Pseudomonadota</taxon>
        <taxon>Gammaproteobacteria</taxon>
        <taxon>Pseudomonadales</taxon>
        <taxon>Pseudomonadaceae</taxon>
        <taxon>Pseudomonas</taxon>
        <taxon>Pseudomonas syringae</taxon>
    </lineage>
</organism>
<feature type="compositionally biased region" description="Low complexity" evidence="1">
    <location>
        <begin position="126"/>
        <end position="137"/>
    </location>
</feature>
<protein>
    <submittedName>
        <fullName evidence="2">Uncharacterized protein</fullName>
    </submittedName>
</protein>
<evidence type="ECO:0000256" key="1">
    <source>
        <dbReference type="SAM" id="MobiDB-lite"/>
    </source>
</evidence>
<proteinExistence type="predicted"/>
<feature type="region of interest" description="Disordered" evidence="1">
    <location>
        <begin position="109"/>
        <end position="152"/>
    </location>
</feature>
<dbReference type="RefSeq" id="WP_057430059.1">
    <property type="nucleotide sequence ID" value="NZ_QJTX01000013.1"/>
</dbReference>
<comment type="caution">
    <text evidence="2">The sequence shown here is derived from an EMBL/GenBank/DDBJ whole genome shotgun (WGS) entry which is preliminary data.</text>
</comment>
<accession>A0A2V4PN54</accession>
<name>A0A2V4PN54_PSESJ</name>
<dbReference type="AlphaFoldDB" id="A0A2V4PN54"/>
<reference evidence="2 3" key="1">
    <citation type="submission" date="2018-08" db="EMBL/GenBank/DDBJ databases">
        <title>Recombination of ecologically and evolutionarily significant loci maintains genetic cohesion in the Pseudomonas syringae species complex.</title>
        <authorList>
            <person name="Dillon M."/>
            <person name="Thakur S."/>
            <person name="Almeida R.N.D."/>
            <person name="Weir B.S."/>
            <person name="Guttman D.S."/>
        </authorList>
    </citation>
    <scope>NUCLEOTIDE SEQUENCE [LARGE SCALE GENOMIC DNA]</scope>
    <source>
        <strain evidence="2 3">ICMP 2788</strain>
    </source>
</reference>
<sequence length="244" mass="26777">MTYVGAFVTHGTDAELCLIIGKESLGARVRIRKWSNGIVRTAKEADVSVIPALEGVERLRALILEATPNRNHDVLDGKEDLVAAAYAFIACHESGIYSAEIARRLSRGTGRFSSTATRPSIKGPHQTQQLRQSQSTRAPHTQPSSPSKILPHEEDFIREGVITEMVATNLVITETGQIEVLGTKVDLCRLIQIYCSTAGVSAPTKSLMLRRIRDITSFVSSENTGQTVFTIPRGLMFDIKEMEP</sequence>
<evidence type="ECO:0000313" key="3">
    <source>
        <dbReference type="Proteomes" id="UP000276886"/>
    </source>
</evidence>
<dbReference type="Proteomes" id="UP000276886">
    <property type="component" value="Unassembled WGS sequence"/>
</dbReference>
<evidence type="ECO:0000313" key="2">
    <source>
        <dbReference type="EMBL" id="RMO26921.1"/>
    </source>
</evidence>
<gene>
    <name evidence="2" type="ORF">ALQ44_01977</name>
</gene>
<feature type="compositionally biased region" description="Polar residues" evidence="1">
    <location>
        <begin position="138"/>
        <end position="147"/>
    </location>
</feature>
<dbReference type="EMBL" id="RBPQ01000151">
    <property type="protein sequence ID" value="RMO26921.1"/>
    <property type="molecule type" value="Genomic_DNA"/>
</dbReference>